<sequence>MVKFVNLPEDIMEDILTRLSATSLGRFRCVSKQWRARLSNPLFVKTHLARSNHRKRVLVHSYRGYLYSLNFDSNNVVGIAKKLSFQAGSSPYVQGSCNGLVLIADYVKMSRLFLFNPTTQQSSELPISIFENPHRLTYDVYYGVYYGLGYDSGTDDYKVVELIYDRKFECNGSKSSNILVHIYTTKSGCWRRLQNLSCHYFDYEWDEEYGIFVNGFLHWLAGCKTIIAFDLVEEKFREMPLPSGCVLPHGGRLVVLDGCIGMKCWSSEENVDAVWVMKEYGTVGSWTKFPVVSPGNDYAGVLICSLRDGEILFNDNRMQFFWYNVQERRSREVMLCGLPNGEICNYSNFHRPLGTFVESLVSPESCNGNGTDDYKVVKLIHDRKIERDGSQSSKILVDVYETKSRCWRRLKNLNCHYFAWVSSGCVLPNGYQLVVLDGCIGMKCWSSEENVDAVWVMKEYGAAGSWTQFHILSPRNKYGGAWMRVLCSLRDGEILLNDYMTSMQAVLQQKAAALEGTKRETLLAILPSLDNLLADFICSVLAQQVGTLQDSSSPFK</sequence>
<dbReference type="Pfam" id="PF00646">
    <property type="entry name" value="F-box"/>
    <property type="match status" value="1"/>
</dbReference>
<dbReference type="PANTHER" id="PTHR31672">
    <property type="entry name" value="BNACNNG10540D PROTEIN"/>
    <property type="match status" value="1"/>
</dbReference>
<dbReference type="NCBIfam" id="TIGR01640">
    <property type="entry name" value="F_box_assoc_1"/>
    <property type="match status" value="1"/>
</dbReference>
<name>A0AA88RKR8_9ASTE</name>
<protein>
    <recommendedName>
        <fullName evidence="1">F-box domain-containing protein</fullName>
    </recommendedName>
</protein>
<dbReference type="InterPro" id="IPR017451">
    <property type="entry name" value="F-box-assoc_interact_dom"/>
</dbReference>
<comment type="caution">
    <text evidence="2">The sequence shown here is derived from an EMBL/GenBank/DDBJ whole genome shotgun (WGS) entry which is preliminary data.</text>
</comment>
<reference evidence="2" key="1">
    <citation type="submission" date="2022-12" db="EMBL/GenBank/DDBJ databases">
        <title>Draft genome assemblies for two species of Escallonia (Escalloniales).</title>
        <authorList>
            <person name="Chanderbali A."/>
            <person name="Dervinis C."/>
            <person name="Anghel I."/>
            <person name="Soltis D."/>
            <person name="Soltis P."/>
            <person name="Zapata F."/>
        </authorList>
    </citation>
    <scope>NUCLEOTIDE SEQUENCE</scope>
    <source>
        <strain evidence="2">UCBG92.1500</strain>
        <tissue evidence="2">Leaf</tissue>
    </source>
</reference>
<dbReference type="Pfam" id="PF08268">
    <property type="entry name" value="FBA_3"/>
    <property type="match status" value="1"/>
</dbReference>
<dbReference type="SMART" id="SM00256">
    <property type="entry name" value="FBOX"/>
    <property type="match status" value="1"/>
</dbReference>
<dbReference type="AlphaFoldDB" id="A0AA88RKR8"/>
<gene>
    <name evidence="2" type="ORF">RJ640_014831</name>
</gene>
<dbReference type="EMBL" id="JAVXUO010001230">
    <property type="protein sequence ID" value="KAK2984425.1"/>
    <property type="molecule type" value="Genomic_DNA"/>
</dbReference>
<dbReference type="PROSITE" id="PS50181">
    <property type="entry name" value="FBOX"/>
    <property type="match status" value="1"/>
</dbReference>
<dbReference type="SUPFAM" id="SSF81383">
    <property type="entry name" value="F-box domain"/>
    <property type="match status" value="1"/>
</dbReference>
<dbReference type="InterPro" id="IPR013187">
    <property type="entry name" value="F-box-assoc_dom_typ3"/>
</dbReference>
<accession>A0AA88RKR8</accession>
<dbReference type="Proteomes" id="UP001187471">
    <property type="component" value="Unassembled WGS sequence"/>
</dbReference>
<evidence type="ECO:0000313" key="2">
    <source>
        <dbReference type="EMBL" id="KAK2984425.1"/>
    </source>
</evidence>
<feature type="domain" description="F-box" evidence="1">
    <location>
        <begin position="1"/>
        <end position="46"/>
    </location>
</feature>
<dbReference type="InterPro" id="IPR050796">
    <property type="entry name" value="SCF_F-box_component"/>
</dbReference>
<proteinExistence type="predicted"/>
<dbReference type="InterPro" id="IPR001810">
    <property type="entry name" value="F-box_dom"/>
</dbReference>
<dbReference type="PANTHER" id="PTHR31672:SF13">
    <property type="entry name" value="F-BOX PROTEIN CPR30-LIKE"/>
    <property type="match status" value="1"/>
</dbReference>
<evidence type="ECO:0000313" key="3">
    <source>
        <dbReference type="Proteomes" id="UP001187471"/>
    </source>
</evidence>
<dbReference type="InterPro" id="IPR036047">
    <property type="entry name" value="F-box-like_dom_sf"/>
</dbReference>
<keyword evidence="3" id="KW-1185">Reference proteome</keyword>
<evidence type="ECO:0000259" key="1">
    <source>
        <dbReference type="PROSITE" id="PS50181"/>
    </source>
</evidence>
<dbReference type="Gene3D" id="1.20.1280.50">
    <property type="match status" value="1"/>
</dbReference>
<dbReference type="CDD" id="cd22157">
    <property type="entry name" value="F-box_AtFBW1-like"/>
    <property type="match status" value="1"/>
</dbReference>
<organism evidence="2 3">
    <name type="scientific">Escallonia rubra</name>
    <dbReference type="NCBI Taxonomy" id="112253"/>
    <lineage>
        <taxon>Eukaryota</taxon>
        <taxon>Viridiplantae</taxon>
        <taxon>Streptophyta</taxon>
        <taxon>Embryophyta</taxon>
        <taxon>Tracheophyta</taxon>
        <taxon>Spermatophyta</taxon>
        <taxon>Magnoliopsida</taxon>
        <taxon>eudicotyledons</taxon>
        <taxon>Gunneridae</taxon>
        <taxon>Pentapetalae</taxon>
        <taxon>asterids</taxon>
        <taxon>campanulids</taxon>
        <taxon>Escalloniales</taxon>
        <taxon>Escalloniaceae</taxon>
        <taxon>Escallonia</taxon>
    </lineage>
</organism>